<gene>
    <name evidence="1" type="ORF">FCM35_KLT04790</name>
</gene>
<sequence>MGPILDAIGQWNFYMFILFHNKVFVRKNSEPFMNNLFLSQSSEALSVEQNHSLDVSIESSQMTASHSLHMLVSTMLSDKKPEEVREIKLRKRKKMCVIGPYQYMEGENNLPLPT</sequence>
<evidence type="ECO:0000313" key="1">
    <source>
        <dbReference type="EMBL" id="KAF3329459.1"/>
    </source>
</evidence>
<dbReference type="Proteomes" id="UP000623129">
    <property type="component" value="Unassembled WGS sequence"/>
</dbReference>
<organism evidence="1 2">
    <name type="scientific">Carex littledalei</name>
    <dbReference type="NCBI Taxonomy" id="544730"/>
    <lineage>
        <taxon>Eukaryota</taxon>
        <taxon>Viridiplantae</taxon>
        <taxon>Streptophyta</taxon>
        <taxon>Embryophyta</taxon>
        <taxon>Tracheophyta</taxon>
        <taxon>Spermatophyta</taxon>
        <taxon>Magnoliopsida</taxon>
        <taxon>Liliopsida</taxon>
        <taxon>Poales</taxon>
        <taxon>Cyperaceae</taxon>
        <taxon>Cyperoideae</taxon>
        <taxon>Cariceae</taxon>
        <taxon>Carex</taxon>
        <taxon>Carex subgen. Euthyceras</taxon>
    </lineage>
</organism>
<evidence type="ECO:0000313" key="2">
    <source>
        <dbReference type="Proteomes" id="UP000623129"/>
    </source>
</evidence>
<protein>
    <submittedName>
        <fullName evidence="1">Kinesin-4-like isoform X1</fullName>
    </submittedName>
</protein>
<dbReference type="EMBL" id="SWLB01000014">
    <property type="protein sequence ID" value="KAF3329459.1"/>
    <property type="molecule type" value="Genomic_DNA"/>
</dbReference>
<comment type="caution">
    <text evidence="1">The sequence shown here is derived from an EMBL/GenBank/DDBJ whole genome shotgun (WGS) entry which is preliminary data.</text>
</comment>
<proteinExistence type="predicted"/>
<name>A0A833VNF4_9POAL</name>
<accession>A0A833VNF4</accession>
<keyword evidence="2" id="KW-1185">Reference proteome</keyword>
<dbReference type="AlphaFoldDB" id="A0A833VNF4"/>
<reference evidence="1" key="1">
    <citation type="submission" date="2020-01" db="EMBL/GenBank/DDBJ databases">
        <title>Genome sequence of Kobresia littledalei, the first chromosome-level genome in the family Cyperaceae.</title>
        <authorList>
            <person name="Qu G."/>
        </authorList>
    </citation>
    <scope>NUCLEOTIDE SEQUENCE</scope>
    <source>
        <strain evidence="1">C.B.Clarke</strain>
        <tissue evidence="1">Leaf</tissue>
    </source>
</reference>